<proteinExistence type="inferred from homology"/>
<evidence type="ECO:0000256" key="2">
    <source>
        <dbReference type="ARBA" id="ARBA00022448"/>
    </source>
</evidence>
<comment type="caution">
    <text evidence="10">The sequence shown here is derived from an EMBL/GenBank/DDBJ whole genome shotgun (WGS) entry which is preliminary data.</text>
</comment>
<dbReference type="CDD" id="cd06261">
    <property type="entry name" value="TM_PBP2"/>
    <property type="match status" value="1"/>
</dbReference>
<reference evidence="10 11" key="1">
    <citation type="submission" date="2020-04" db="EMBL/GenBank/DDBJ databases">
        <title>MicrobeNet Type strains.</title>
        <authorList>
            <person name="Nicholson A.C."/>
        </authorList>
    </citation>
    <scope>NUCLEOTIDE SEQUENCE [LARGE SCALE GENOMIC DNA]</scope>
    <source>
        <strain evidence="10 11">DSM 44960</strain>
    </source>
</reference>
<protein>
    <submittedName>
        <fullName evidence="10">ABC transporter permease</fullName>
    </submittedName>
</protein>
<organism evidence="10 11">
    <name type="scientific">Nocardia coubleae</name>
    <dbReference type="NCBI Taxonomy" id="356147"/>
    <lineage>
        <taxon>Bacteria</taxon>
        <taxon>Bacillati</taxon>
        <taxon>Actinomycetota</taxon>
        <taxon>Actinomycetes</taxon>
        <taxon>Mycobacteriales</taxon>
        <taxon>Nocardiaceae</taxon>
        <taxon>Nocardia</taxon>
    </lineage>
</organism>
<dbReference type="AlphaFoldDB" id="A0A846W4F0"/>
<keyword evidence="2 7" id="KW-0813">Transport</keyword>
<feature type="transmembrane region" description="Helical" evidence="7">
    <location>
        <begin position="196"/>
        <end position="222"/>
    </location>
</feature>
<evidence type="ECO:0000256" key="4">
    <source>
        <dbReference type="ARBA" id="ARBA00022692"/>
    </source>
</evidence>
<dbReference type="PANTHER" id="PTHR43386">
    <property type="entry name" value="OLIGOPEPTIDE TRANSPORT SYSTEM PERMEASE PROTEIN APPC"/>
    <property type="match status" value="1"/>
</dbReference>
<feature type="transmembrane region" description="Helical" evidence="7">
    <location>
        <begin position="151"/>
        <end position="176"/>
    </location>
</feature>
<dbReference type="InterPro" id="IPR035906">
    <property type="entry name" value="MetI-like_sf"/>
</dbReference>
<dbReference type="InterPro" id="IPR000515">
    <property type="entry name" value="MetI-like"/>
</dbReference>
<dbReference type="RefSeq" id="WP_157105030.1">
    <property type="nucleotide sequence ID" value="NZ_JAAXOM010000002.1"/>
</dbReference>
<dbReference type="SUPFAM" id="SSF161098">
    <property type="entry name" value="MetI-like"/>
    <property type="match status" value="1"/>
</dbReference>
<dbReference type="PROSITE" id="PS50928">
    <property type="entry name" value="ABC_TM1"/>
    <property type="match status" value="1"/>
</dbReference>
<dbReference type="InterPro" id="IPR050366">
    <property type="entry name" value="BP-dependent_transpt_permease"/>
</dbReference>
<dbReference type="Pfam" id="PF00528">
    <property type="entry name" value="BPD_transp_1"/>
    <property type="match status" value="1"/>
</dbReference>
<evidence type="ECO:0000313" key="10">
    <source>
        <dbReference type="EMBL" id="NKX87733.1"/>
    </source>
</evidence>
<dbReference type="PANTHER" id="PTHR43386:SF25">
    <property type="entry name" value="PEPTIDE ABC TRANSPORTER PERMEASE PROTEIN"/>
    <property type="match status" value="1"/>
</dbReference>
<feature type="transmembrane region" description="Helical" evidence="7">
    <location>
        <begin position="268"/>
        <end position="293"/>
    </location>
</feature>
<dbReference type="EMBL" id="JAAXOM010000002">
    <property type="protein sequence ID" value="NKX87733.1"/>
    <property type="molecule type" value="Genomic_DNA"/>
</dbReference>
<dbReference type="Gene3D" id="1.10.3720.10">
    <property type="entry name" value="MetI-like"/>
    <property type="match status" value="1"/>
</dbReference>
<gene>
    <name evidence="10" type="ORF">HGA10_10455</name>
</gene>
<dbReference type="GO" id="GO:0005886">
    <property type="term" value="C:plasma membrane"/>
    <property type="evidence" value="ECO:0007669"/>
    <property type="project" value="UniProtKB-SubCell"/>
</dbReference>
<keyword evidence="11" id="KW-1185">Reference proteome</keyword>
<evidence type="ECO:0000256" key="3">
    <source>
        <dbReference type="ARBA" id="ARBA00022475"/>
    </source>
</evidence>
<accession>A0A846W4F0</accession>
<keyword evidence="4 7" id="KW-0812">Transmembrane</keyword>
<feature type="transmembrane region" description="Helical" evidence="7">
    <location>
        <begin position="313"/>
        <end position="336"/>
    </location>
</feature>
<evidence type="ECO:0000313" key="11">
    <source>
        <dbReference type="Proteomes" id="UP000572007"/>
    </source>
</evidence>
<keyword evidence="5 7" id="KW-1133">Transmembrane helix</keyword>
<comment type="subcellular location">
    <subcellularLocation>
        <location evidence="1 7">Cell membrane</location>
        <topology evidence="1 7">Multi-pass membrane protein</topology>
    </subcellularLocation>
</comment>
<evidence type="ECO:0000259" key="9">
    <source>
        <dbReference type="PROSITE" id="PS50928"/>
    </source>
</evidence>
<evidence type="ECO:0000256" key="8">
    <source>
        <dbReference type="SAM" id="MobiDB-lite"/>
    </source>
</evidence>
<keyword evidence="6 7" id="KW-0472">Membrane</keyword>
<evidence type="ECO:0000256" key="7">
    <source>
        <dbReference type="RuleBase" id="RU363032"/>
    </source>
</evidence>
<name>A0A846W4F0_9NOCA</name>
<evidence type="ECO:0000256" key="6">
    <source>
        <dbReference type="ARBA" id="ARBA00023136"/>
    </source>
</evidence>
<feature type="region of interest" description="Disordered" evidence="8">
    <location>
        <begin position="1"/>
        <end position="67"/>
    </location>
</feature>
<sequence>MTDTASTQLKAAKVPVPTGGVAPTAGGPFDAQDSAVEAADVPRGVSERSTNGSTSKSRTSVGQKETRGKVHALHRLVAVASKWPFGVTVSAAVLASAAIAALAPDLLSGSDPLHTDLLAAHESPSLAHPFGTDQLGRDVLTRVVHGARLSLFIGVTATVLAVAIGVTLGLIAGIGNRLVDAVASRAFDLLGAFPEILLALVLITFTGTGAANLILAIGIAAAPRFARVMRAETRAVRGSEFVAQAGLLTRSRARIVVRHILPNALRSLPVVVTLGLGTSILGAAALSFLGFGPKPPVPEWGSMLAEAHGDLRIAWWSVVFPGAAVTVVVLATTVLGRYAGHRFERRAQL</sequence>
<feature type="compositionally biased region" description="Low complexity" evidence="8">
    <location>
        <begin position="11"/>
        <end position="28"/>
    </location>
</feature>
<feature type="compositionally biased region" description="Polar residues" evidence="8">
    <location>
        <begin position="47"/>
        <end position="63"/>
    </location>
</feature>
<evidence type="ECO:0000256" key="5">
    <source>
        <dbReference type="ARBA" id="ARBA00022989"/>
    </source>
</evidence>
<feature type="domain" description="ABC transmembrane type-1" evidence="9">
    <location>
        <begin position="147"/>
        <end position="336"/>
    </location>
</feature>
<comment type="similarity">
    <text evidence="7">Belongs to the binding-protein-dependent transport system permease family.</text>
</comment>
<dbReference type="GO" id="GO:0055085">
    <property type="term" value="P:transmembrane transport"/>
    <property type="evidence" value="ECO:0007669"/>
    <property type="project" value="InterPro"/>
</dbReference>
<dbReference type="Proteomes" id="UP000572007">
    <property type="component" value="Unassembled WGS sequence"/>
</dbReference>
<keyword evidence="3" id="KW-1003">Cell membrane</keyword>
<evidence type="ECO:0000256" key="1">
    <source>
        <dbReference type="ARBA" id="ARBA00004651"/>
    </source>
</evidence>